<evidence type="ECO:0000256" key="1">
    <source>
        <dbReference type="ARBA" id="ARBA00004604"/>
    </source>
</evidence>
<evidence type="ECO:0000256" key="7">
    <source>
        <dbReference type="SAM" id="MobiDB-lite"/>
    </source>
</evidence>
<feature type="region of interest" description="Disordered" evidence="7">
    <location>
        <begin position="547"/>
        <end position="603"/>
    </location>
</feature>
<dbReference type="InterPro" id="IPR006073">
    <property type="entry name" value="GTP-bd"/>
</dbReference>
<dbReference type="SUPFAM" id="SSF52540">
    <property type="entry name" value="P-loop containing nucleoside triphosphate hydrolases"/>
    <property type="match status" value="1"/>
</dbReference>
<dbReference type="GO" id="GO:0016787">
    <property type="term" value="F:hydrolase activity"/>
    <property type="evidence" value="ECO:0007669"/>
    <property type="project" value="UniProtKB-KW"/>
</dbReference>
<dbReference type="InterPro" id="IPR012973">
    <property type="entry name" value="NOG_C"/>
</dbReference>
<keyword evidence="2 6" id="KW-0690">Ribosome biogenesis</keyword>
<dbReference type="PRINTS" id="PR00326">
    <property type="entry name" value="GTP1OBG"/>
</dbReference>
<name>A0AAE0IFX8_9PEZI</name>
<dbReference type="InterPro" id="IPR027417">
    <property type="entry name" value="P-loop_NTPase"/>
</dbReference>
<gene>
    <name evidence="9" type="ORF">B0T19DRAFT_428172</name>
</gene>
<keyword evidence="3" id="KW-0547">Nucleotide-binding</keyword>
<dbReference type="PIRSF" id="PIRSF038919">
    <property type="entry name" value="NOG1"/>
    <property type="match status" value="1"/>
</dbReference>
<evidence type="ECO:0000256" key="5">
    <source>
        <dbReference type="ARBA" id="ARBA00023242"/>
    </source>
</evidence>
<dbReference type="InterPro" id="IPR024926">
    <property type="entry name" value="NOG1"/>
</dbReference>
<reference evidence="9" key="2">
    <citation type="submission" date="2023-06" db="EMBL/GenBank/DDBJ databases">
        <authorList>
            <consortium name="Lawrence Berkeley National Laboratory"/>
            <person name="Haridas S."/>
            <person name="Hensen N."/>
            <person name="Bonometti L."/>
            <person name="Westerberg I."/>
            <person name="Brannstrom I.O."/>
            <person name="Guillou S."/>
            <person name="Cros-Aarteil S."/>
            <person name="Calhoun S."/>
            <person name="Kuo A."/>
            <person name="Mondo S."/>
            <person name="Pangilinan J."/>
            <person name="Riley R."/>
            <person name="Labutti K."/>
            <person name="Andreopoulos B."/>
            <person name="Lipzen A."/>
            <person name="Chen C."/>
            <person name="Yanf M."/>
            <person name="Daum C."/>
            <person name="Ng V."/>
            <person name="Clum A."/>
            <person name="Steindorff A."/>
            <person name="Ohm R."/>
            <person name="Martin F."/>
            <person name="Silar P."/>
            <person name="Natvig D."/>
            <person name="Lalanne C."/>
            <person name="Gautier V."/>
            <person name="Ament-Velasquez S.L."/>
            <person name="Kruys A."/>
            <person name="Hutchinson M.I."/>
            <person name="Powell A.J."/>
            <person name="Barry K."/>
            <person name="Miller A.N."/>
            <person name="Grigoriev I.V."/>
            <person name="Debuchy R."/>
            <person name="Gladieux P."/>
            <person name="Thoren M.H."/>
            <person name="Johannesson H."/>
        </authorList>
    </citation>
    <scope>NUCLEOTIDE SEQUENCE</scope>
    <source>
        <strain evidence="9">SMH4131-1</strain>
    </source>
</reference>
<organism evidence="9 10">
    <name type="scientific">Cercophora scortea</name>
    <dbReference type="NCBI Taxonomy" id="314031"/>
    <lineage>
        <taxon>Eukaryota</taxon>
        <taxon>Fungi</taxon>
        <taxon>Dikarya</taxon>
        <taxon>Ascomycota</taxon>
        <taxon>Pezizomycotina</taxon>
        <taxon>Sordariomycetes</taxon>
        <taxon>Sordariomycetidae</taxon>
        <taxon>Sordariales</taxon>
        <taxon>Lasiosphaeriaceae</taxon>
        <taxon>Cercophora</taxon>
    </lineage>
</organism>
<dbReference type="Gene3D" id="1.20.120.1190">
    <property type="match status" value="1"/>
</dbReference>
<dbReference type="Pfam" id="PF08155">
    <property type="entry name" value="NOGCT"/>
    <property type="match status" value="1"/>
</dbReference>
<dbReference type="GO" id="GO:0042254">
    <property type="term" value="P:ribosome biogenesis"/>
    <property type="evidence" value="ECO:0007669"/>
    <property type="project" value="UniProtKB-KW"/>
</dbReference>
<dbReference type="EMBL" id="JAUEPO010000004">
    <property type="protein sequence ID" value="KAK3324254.1"/>
    <property type="molecule type" value="Genomic_DNA"/>
</dbReference>
<sequence>MTWKDIQPVPTSQEFIDIVLSRTQRRLPTQIRAGFKISRIRAFYTRKVKFTQETCSEKFSNIVGSFPVLTDQHPFHRDLMNILYDADHFKVALGQVSTARHLIETISRDYVRLLKYSQSLFQCKQLKRAALGRMATLIKRLKDPLAYLDQVRQHLGRLPDINPTTRTLLVAGFPNVGKSSFVRSVTRADTPVEPYAFTTKSLFVGHLDYKYLRYQVIDTPGILDHPLEEMNTIEMQSVTALAHLRAAVCFFIDISEQCGYSLQQQCNLFKSIKPLFANKMVFIVLNKMDLKTVEDLEPDMQAELQSLVKSGDIEILRASCATQDGVQEVKNRVCERLLTERVNQKLKAGTGSNGTIGSRLTEVMARIHVAQPLNGVTRETFIPEGVKNLKKYSKDDPERRALARDEEEANGGAGVFNVDLRRDYLLEDPSWKYDRIPEVFDGKNVYDFIDPDIDAKLQALEDEEERMEKEGFYESEEEMEDDSEEEVLQKAEYIREKHRLIRNEAKMRKSLKNRAILPRKQVKKTFAQLEEGLDVLGVDTEEIGLRGRQLTQSRGRSLAPREDEEEDRDGDGMDIDDGKTAQDRFRSRSRHEVTRARSQPATNRLMDGVIDSEGRTKVEMVAKLGQRKMNRMARQGEADRHIGATMPKHLFSGKRTMGKTSRR</sequence>
<dbReference type="Pfam" id="PF06858">
    <property type="entry name" value="NOG1"/>
    <property type="match status" value="1"/>
</dbReference>
<protein>
    <recommendedName>
        <fullName evidence="6">Nucleolar GTP-binding protein 1</fullName>
    </recommendedName>
</protein>
<feature type="compositionally biased region" description="Basic and acidic residues" evidence="7">
    <location>
        <begin position="576"/>
        <end position="595"/>
    </location>
</feature>
<dbReference type="Proteomes" id="UP001286456">
    <property type="component" value="Unassembled WGS sequence"/>
</dbReference>
<dbReference type="InterPro" id="IPR041623">
    <property type="entry name" value="NOG1_N"/>
</dbReference>
<dbReference type="GO" id="GO:0005730">
    <property type="term" value="C:nucleolus"/>
    <property type="evidence" value="ECO:0007669"/>
    <property type="project" value="UniProtKB-SubCell"/>
</dbReference>
<keyword evidence="10" id="KW-1185">Reference proteome</keyword>
<evidence type="ECO:0000256" key="2">
    <source>
        <dbReference type="ARBA" id="ARBA00022517"/>
    </source>
</evidence>
<evidence type="ECO:0000313" key="10">
    <source>
        <dbReference type="Proteomes" id="UP001286456"/>
    </source>
</evidence>
<comment type="function">
    <text evidence="6">Involved in the biogenesis of the 60S ribosomal subunit.</text>
</comment>
<keyword evidence="9" id="KW-0378">Hydrolase</keyword>
<evidence type="ECO:0000313" key="9">
    <source>
        <dbReference type="EMBL" id="KAK3324254.1"/>
    </source>
</evidence>
<feature type="region of interest" description="Disordered" evidence="7">
    <location>
        <begin position="626"/>
        <end position="663"/>
    </location>
</feature>
<evidence type="ECO:0000256" key="4">
    <source>
        <dbReference type="ARBA" id="ARBA00023134"/>
    </source>
</evidence>
<evidence type="ECO:0000256" key="6">
    <source>
        <dbReference type="PIRNR" id="PIRNR038919"/>
    </source>
</evidence>
<dbReference type="CDD" id="cd01897">
    <property type="entry name" value="NOG"/>
    <property type="match status" value="1"/>
</dbReference>
<dbReference type="AlphaFoldDB" id="A0AAE0IFX8"/>
<dbReference type="PANTHER" id="PTHR45759">
    <property type="entry name" value="NUCLEOLAR GTP-BINDING PROTEIN 1"/>
    <property type="match status" value="1"/>
</dbReference>
<comment type="similarity">
    <text evidence="6">Belongs to the TRAFAC class OBG-HflX-like GTPase superfamily. OBG GTPase family. NOG subfamily.</text>
</comment>
<keyword evidence="5 6" id="KW-0539">Nucleus</keyword>
<dbReference type="GO" id="GO:0005525">
    <property type="term" value="F:GTP binding"/>
    <property type="evidence" value="ECO:0007669"/>
    <property type="project" value="UniProtKB-KW"/>
</dbReference>
<comment type="subcellular location">
    <subcellularLocation>
        <location evidence="1 6">Nucleus</location>
        <location evidence="1 6">Nucleolus</location>
    </subcellularLocation>
</comment>
<dbReference type="InterPro" id="IPR031167">
    <property type="entry name" value="G_OBG"/>
</dbReference>
<dbReference type="InterPro" id="IPR010674">
    <property type="entry name" value="NOG1_Rossman_fold_dom"/>
</dbReference>
<accession>A0AAE0IFX8</accession>
<keyword evidence="4" id="KW-0342">GTP-binding</keyword>
<dbReference type="Pfam" id="PF17835">
    <property type="entry name" value="NOG1_N"/>
    <property type="match status" value="1"/>
</dbReference>
<feature type="compositionally biased region" description="Acidic residues" evidence="7">
    <location>
        <begin position="562"/>
        <end position="575"/>
    </location>
</feature>
<proteinExistence type="inferred from homology"/>
<dbReference type="PROSITE" id="PS51710">
    <property type="entry name" value="G_OBG"/>
    <property type="match status" value="1"/>
</dbReference>
<evidence type="ECO:0000259" key="8">
    <source>
        <dbReference type="PROSITE" id="PS51710"/>
    </source>
</evidence>
<dbReference type="Gene3D" id="3.40.50.300">
    <property type="entry name" value="P-loop containing nucleotide triphosphate hydrolases"/>
    <property type="match status" value="1"/>
</dbReference>
<reference evidence="9" key="1">
    <citation type="journal article" date="2023" name="Mol. Phylogenet. Evol.">
        <title>Genome-scale phylogeny and comparative genomics of the fungal order Sordariales.</title>
        <authorList>
            <person name="Hensen N."/>
            <person name="Bonometti L."/>
            <person name="Westerberg I."/>
            <person name="Brannstrom I.O."/>
            <person name="Guillou S."/>
            <person name="Cros-Aarteil S."/>
            <person name="Calhoun S."/>
            <person name="Haridas S."/>
            <person name="Kuo A."/>
            <person name="Mondo S."/>
            <person name="Pangilinan J."/>
            <person name="Riley R."/>
            <person name="LaButti K."/>
            <person name="Andreopoulos B."/>
            <person name="Lipzen A."/>
            <person name="Chen C."/>
            <person name="Yan M."/>
            <person name="Daum C."/>
            <person name="Ng V."/>
            <person name="Clum A."/>
            <person name="Steindorff A."/>
            <person name="Ohm R.A."/>
            <person name="Martin F."/>
            <person name="Silar P."/>
            <person name="Natvig D.O."/>
            <person name="Lalanne C."/>
            <person name="Gautier V."/>
            <person name="Ament-Velasquez S.L."/>
            <person name="Kruys A."/>
            <person name="Hutchinson M.I."/>
            <person name="Powell A.J."/>
            <person name="Barry K."/>
            <person name="Miller A.N."/>
            <person name="Grigoriev I.V."/>
            <person name="Debuchy R."/>
            <person name="Gladieux P."/>
            <person name="Hiltunen Thoren M."/>
            <person name="Johannesson H."/>
        </authorList>
    </citation>
    <scope>NUCLEOTIDE SEQUENCE</scope>
    <source>
        <strain evidence="9">SMH4131-1</strain>
    </source>
</reference>
<comment type="caution">
    <text evidence="9">The sequence shown here is derived from an EMBL/GenBank/DDBJ whole genome shotgun (WGS) entry which is preliminary data.</text>
</comment>
<feature type="domain" description="OBG-type G" evidence="8">
    <location>
        <begin position="166"/>
        <end position="338"/>
    </location>
</feature>
<evidence type="ECO:0000256" key="3">
    <source>
        <dbReference type="ARBA" id="ARBA00022741"/>
    </source>
</evidence>